<evidence type="ECO:0000313" key="2">
    <source>
        <dbReference type="Proteomes" id="UP001501729"/>
    </source>
</evidence>
<protein>
    <submittedName>
        <fullName evidence="1">Uncharacterized protein</fullName>
    </submittedName>
</protein>
<dbReference type="EMBL" id="BAABKX010000001">
    <property type="protein sequence ID" value="GAA5042577.1"/>
    <property type="molecule type" value="Genomic_DNA"/>
</dbReference>
<dbReference type="Proteomes" id="UP001501729">
    <property type="component" value="Unassembled WGS sequence"/>
</dbReference>
<accession>A0AAV3UBY1</accession>
<name>A0AAV3UBY1_9EURY</name>
<sequence length="75" mass="8588">MKNATQYQQDGRYEMSVTEAEYDEDGSLHLSLTFSPQETPPLDELLTTGYVKVSVYDNDEFVEKGMLTLYDSLHC</sequence>
<organism evidence="1 2">
    <name type="scientific">Haladaptatus pallidirubidus</name>
    <dbReference type="NCBI Taxonomy" id="1008152"/>
    <lineage>
        <taxon>Archaea</taxon>
        <taxon>Methanobacteriati</taxon>
        <taxon>Methanobacteriota</taxon>
        <taxon>Stenosarchaea group</taxon>
        <taxon>Halobacteria</taxon>
        <taxon>Halobacteriales</taxon>
        <taxon>Haladaptataceae</taxon>
        <taxon>Haladaptatus</taxon>
    </lineage>
</organism>
<dbReference type="AlphaFoldDB" id="A0AAV3UBY1"/>
<proteinExistence type="predicted"/>
<reference evidence="1 2" key="1">
    <citation type="journal article" date="2019" name="Int. J. Syst. Evol. Microbiol.">
        <title>The Global Catalogue of Microorganisms (GCM) 10K type strain sequencing project: providing services to taxonomists for standard genome sequencing and annotation.</title>
        <authorList>
            <consortium name="The Broad Institute Genomics Platform"/>
            <consortium name="The Broad Institute Genome Sequencing Center for Infectious Disease"/>
            <person name="Wu L."/>
            <person name="Ma J."/>
        </authorList>
    </citation>
    <scope>NUCLEOTIDE SEQUENCE [LARGE SCALE GENOMIC DNA]</scope>
    <source>
        <strain evidence="1 2">JCM 17504</strain>
    </source>
</reference>
<gene>
    <name evidence="1" type="ORF">GCM10025751_06120</name>
</gene>
<comment type="caution">
    <text evidence="1">The sequence shown here is derived from an EMBL/GenBank/DDBJ whole genome shotgun (WGS) entry which is preliminary data.</text>
</comment>
<evidence type="ECO:0000313" key="1">
    <source>
        <dbReference type="EMBL" id="GAA5042577.1"/>
    </source>
</evidence>
<keyword evidence="2" id="KW-1185">Reference proteome</keyword>